<feature type="transmembrane region" description="Helical" evidence="7">
    <location>
        <begin position="103"/>
        <end position="127"/>
    </location>
</feature>
<dbReference type="AlphaFoldDB" id="A0A0B2JVB1"/>
<dbReference type="PANTHER" id="PTHR43163">
    <property type="entry name" value="DIPEPTIDE TRANSPORT SYSTEM PERMEASE PROTEIN DPPB-RELATED"/>
    <property type="match status" value="1"/>
</dbReference>
<dbReference type="GO" id="GO:0005886">
    <property type="term" value="C:plasma membrane"/>
    <property type="evidence" value="ECO:0007669"/>
    <property type="project" value="UniProtKB-SubCell"/>
</dbReference>
<reference evidence="9 10" key="1">
    <citation type="journal article" date="2013" name="PLoS ONE">
        <title>Identification and characterization of three novel lipases belonging to families II and V from Anaerovibrio lipolyticus 5ST.</title>
        <authorList>
            <person name="Prive F."/>
            <person name="Kaderbhai N.N."/>
            <person name="Girdwood S."/>
            <person name="Worgan H.J."/>
            <person name="Pinloche E."/>
            <person name="Scollan N.D."/>
            <person name="Huws S.A."/>
            <person name="Newbold C.J."/>
        </authorList>
    </citation>
    <scope>NUCLEOTIDE SEQUENCE [LARGE SCALE GENOMIC DNA]</scope>
    <source>
        <strain evidence="9 10">5S</strain>
    </source>
</reference>
<dbReference type="STRING" id="82374.NZ47_05955"/>
<evidence type="ECO:0000256" key="2">
    <source>
        <dbReference type="ARBA" id="ARBA00022448"/>
    </source>
</evidence>
<name>A0A0B2JVB1_9FIRM</name>
<comment type="similarity">
    <text evidence="7">Belongs to the binding-protein-dependent transport system permease family.</text>
</comment>
<dbReference type="InterPro" id="IPR035906">
    <property type="entry name" value="MetI-like_sf"/>
</dbReference>
<evidence type="ECO:0000313" key="9">
    <source>
        <dbReference type="EMBL" id="KHM52240.1"/>
    </source>
</evidence>
<dbReference type="Pfam" id="PF00528">
    <property type="entry name" value="BPD_transp_1"/>
    <property type="match status" value="1"/>
</dbReference>
<feature type="transmembrane region" description="Helical" evidence="7">
    <location>
        <begin position="139"/>
        <end position="161"/>
    </location>
</feature>
<feature type="transmembrane region" description="Helical" evidence="7">
    <location>
        <begin position="250"/>
        <end position="273"/>
    </location>
</feature>
<dbReference type="PROSITE" id="PS50928">
    <property type="entry name" value="ABC_TM1"/>
    <property type="match status" value="1"/>
</dbReference>
<keyword evidence="3" id="KW-1003">Cell membrane</keyword>
<dbReference type="GO" id="GO:0071916">
    <property type="term" value="F:dipeptide transmembrane transporter activity"/>
    <property type="evidence" value="ECO:0007669"/>
    <property type="project" value="TreeGrafter"/>
</dbReference>
<dbReference type="InterPro" id="IPR045621">
    <property type="entry name" value="BPD_transp_1_N"/>
</dbReference>
<evidence type="ECO:0000256" key="5">
    <source>
        <dbReference type="ARBA" id="ARBA00022989"/>
    </source>
</evidence>
<evidence type="ECO:0000256" key="6">
    <source>
        <dbReference type="ARBA" id="ARBA00023136"/>
    </source>
</evidence>
<feature type="domain" description="ABC transmembrane type-1" evidence="8">
    <location>
        <begin position="103"/>
        <end position="304"/>
    </location>
</feature>
<dbReference type="CDD" id="cd06261">
    <property type="entry name" value="TM_PBP2"/>
    <property type="match status" value="1"/>
</dbReference>
<dbReference type="EMBL" id="JSCE01000121">
    <property type="protein sequence ID" value="KHM52240.1"/>
    <property type="molecule type" value="Genomic_DNA"/>
</dbReference>
<feature type="transmembrane region" description="Helical" evidence="7">
    <location>
        <begin position="285"/>
        <end position="307"/>
    </location>
</feature>
<evidence type="ECO:0000259" key="8">
    <source>
        <dbReference type="PROSITE" id="PS50928"/>
    </source>
</evidence>
<protein>
    <recommendedName>
        <fullName evidence="8">ABC transmembrane type-1 domain-containing protein</fullName>
    </recommendedName>
</protein>
<evidence type="ECO:0000313" key="10">
    <source>
        <dbReference type="Proteomes" id="UP000030993"/>
    </source>
</evidence>
<comment type="caution">
    <text evidence="9">The sequence shown here is derived from an EMBL/GenBank/DDBJ whole genome shotgun (WGS) entry which is preliminary data.</text>
</comment>
<dbReference type="Proteomes" id="UP000030993">
    <property type="component" value="Unassembled WGS sequence"/>
</dbReference>
<evidence type="ECO:0000256" key="1">
    <source>
        <dbReference type="ARBA" id="ARBA00004651"/>
    </source>
</evidence>
<comment type="subcellular location">
    <subcellularLocation>
        <location evidence="1 7">Cell membrane</location>
        <topology evidence="1 7">Multi-pass membrane protein</topology>
    </subcellularLocation>
</comment>
<dbReference type="Pfam" id="PF19300">
    <property type="entry name" value="BPD_transp_1_N"/>
    <property type="match status" value="1"/>
</dbReference>
<dbReference type="Gene3D" id="1.10.3720.10">
    <property type="entry name" value="MetI-like"/>
    <property type="match status" value="1"/>
</dbReference>
<sequence>MSIQTIQFIKNKIISLIPVLIGISFITFSLVFITPGNPEDIILEQSGMTVASEGERLQLRQELGLDDSFWVQYLHWLINVLHGNLGNSFHTGRGIVEEIYMRIPYTTIIACGAIGLTTLFSLLYGLVSNYYSHGRIGRLLSLYGQVCLSVPGFLIAIMLVYFFCEVMGIMPSGGLTDVSGLVLPTISMSLISSVMIGQVLNRQLALELDKYYCKVARLRGLSRKRILLEYALPNAVMPVIAMLGNYTGAILGGSVVIEYIFSIPGLGAMALEAIHFRDYPMLQGYVLFTGIVYVMVNSIVDIVLYAINPKMDLRER</sequence>
<evidence type="ECO:0000256" key="7">
    <source>
        <dbReference type="RuleBase" id="RU363032"/>
    </source>
</evidence>
<organism evidence="9 10">
    <name type="scientific">Anaerovibrio lipolyticus</name>
    <dbReference type="NCBI Taxonomy" id="82374"/>
    <lineage>
        <taxon>Bacteria</taxon>
        <taxon>Bacillati</taxon>
        <taxon>Bacillota</taxon>
        <taxon>Negativicutes</taxon>
        <taxon>Selenomonadales</taxon>
        <taxon>Selenomonadaceae</taxon>
        <taxon>Anaerovibrio</taxon>
    </lineage>
</organism>
<keyword evidence="4 7" id="KW-0812">Transmembrane</keyword>
<accession>A0A0B2JVB1</accession>
<feature type="transmembrane region" description="Helical" evidence="7">
    <location>
        <begin position="12"/>
        <end position="33"/>
    </location>
</feature>
<keyword evidence="10" id="KW-1185">Reference proteome</keyword>
<dbReference type="InterPro" id="IPR000515">
    <property type="entry name" value="MetI-like"/>
</dbReference>
<gene>
    <name evidence="9" type="ORF">NZ47_05955</name>
</gene>
<proteinExistence type="inferred from homology"/>
<evidence type="ECO:0000256" key="3">
    <source>
        <dbReference type="ARBA" id="ARBA00022475"/>
    </source>
</evidence>
<dbReference type="SUPFAM" id="SSF161098">
    <property type="entry name" value="MetI-like"/>
    <property type="match status" value="1"/>
</dbReference>
<dbReference type="PANTHER" id="PTHR43163:SF6">
    <property type="entry name" value="DIPEPTIDE TRANSPORT SYSTEM PERMEASE PROTEIN DPPB-RELATED"/>
    <property type="match status" value="1"/>
</dbReference>
<feature type="transmembrane region" description="Helical" evidence="7">
    <location>
        <begin position="181"/>
        <end position="200"/>
    </location>
</feature>
<keyword evidence="5 7" id="KW-1133">Transmembrane helix</keyword>
<keyword evidence="2 7" id="KW-0813">Transport</keyword>
<evidence type="ECO:0000256" key="4">
    <source>
        <dbReference type="ARBA" id="ARBA00022692"/>
    </source>
</evidence>
<keyword evidence="6 7" id="KW-0472">Membrane</keyword>
<dbReference type="RefSeq" id="WP_039207618.1">
    <property type="nucleotide sequence ID" value="NZ_JSCE01000121.1"/>
</dbReference>